<protein>
    <submittedName>
        <fullName evidence="2">Uncharacterized protein</fullName>
    </submittedName>
</protein>
<evidence type="ECO:0000313" key="2">
    <source>
        <dbReference type="WBParaSite" id="PS1159_v2.g3208.t1"/>
    </source>
</evidence>
<dbReference type="WBParaSite" id="PS1159_v2.g3208.t1">
    <property type="protein sequence ID" value="PS1159_v2.g3208.t1"/>
    <property type="gene ID" value="PS1159_v2.g3208"/>
</dbReference>
<accession>A0AC35GA24</accession>
<dbReference type="Proteomes" id="UP000887580">
    <property type="component" value="Unplaced"/>
</dbReference>
<evidence type="ECO:0000313" key="1">
    <source>
        <dbReference type="Proteomes" id="UP000887580"/>
    </source>
</evidence>
<reference evidence="2" key="1">
    <citation type="submission" date="2022-11" db="UniProtKB">
        <authorList>
            <consortium name="WormBaseParasite"/>
        </authorList>
    </citation>
    <scope>IDENTIFICATION</scope>
</reference>
<proteinExistence type="predicted"/>
<organism evidence="1 2">
    <name type="scientific">Panagrolaimus sp. PS1159</name>
    <dbReference type="NCBI Taxonomy" id="55785"/>
    <lineage>
        <taxon>Eukaryota</taxon>
        <taxon>Metazoa</taxon>
        <taxon>Ecdysozoa</taxon>
        <taxon>Nematoda</taxon>
        <taxon>Chromadorea</taxon>
        <taxon>Rhabditida</taxon>
        <taxon>Tylenchina</taxon>
        <taxon>Panagrolaimomorpha</taxon>
        <taxon>Panagrolaimoidea</taxon>
        <taxon>Panagrolaimidae</taxon>
        <taxon>Panagrolaimus</taxon>
    </lineage>
</organism>
<name>A0AC35GA24_9BILA</name>
<sequence>MPIVRQISFNHQQDCFALATDEGVRIFNTDPLVELIHLKSQDVGSVRFVSLMDIVYSNCRLLLFGLNI</sequence>